<dbReference type="Proteomes" id="UP000184268">
    <property type="component" value="Unassembled WGS sequence"/>
</dbReference>
<gene>
    <name evidence="2" type="ORF">SAMN02745129_2010</name>
</gene>
<sequence length="300" mass="33289">MDFKKAHDSLIKTLAEAITASAELQEHQNEIKKAESKRQDLQHLIPKIAVASWHDDADIKDAERKLKLSLRKTDILVEALRKASDKIELNFDKKVNRYIDNRTALSEKGVGLIDTSMSIPNLFSADINKVKEIVSEIKESTNFQIHVVETNNSASEIVVLGCVKGMQAVSGAIQSSVENGEIKQRPSTIFTHWLPKFTKAEKDLDPATLSPDNLPYSLNRVDISKAEFAQAVNVSMDTLGSINFCSPAMGKQEIREIIRFSPRLTTGSEIGINGVKLRDKSIVENAKSFFTKEPGLTPSQ</sequence>
<accession>A0A1M5T5P2</accession>
<dbReference type="AlphaFoldDB" id="A0A1M5T5P2"/>
<dbReference type="STRING" id="299255.SAMN02745129_2010"/>
<evidence type="ECO:0000256" key="1">
    <source>
        <dbReference type="SAM" id="Coils"/>
    </source>
</evidence>
<proteinExistence type="predicted"/>
<dbReference type="EMBL" id="FQXG01000003">
    <property type="protein sequence ID" value="SHH46016.1"/>
    <property type="molecule type" value="Genomic_DNA"/>
</dbReference>
<protein>
    <submittedName>
        <fullName evidence="2">Uncharacterized protein</fullName>
    </submittedName>
</protein>
<name>A0A1M5T5P2_9GAMM</name>
<feature type="coiled-coil region" evidence="1">
    <location>
        <begin position="17"/>
        <end position="44"/>
    </location>
</feature>
<evidence type="ECO:0000313" key="3">
    <source>
        <dbReference type="Proteomes" id="UP000184268"/>
    </source>
</evidence>
<keyword evidence="1" id="KW-0175">Coiled coil</keyword>
<keyword evidence="3" id="KW-1185">Reference proteome</keyword>
<reference evidence="2 3" key="1">
    <citation type="submission" date="2016-11" db="EMBL/GenBank/DDBJ databases">
        <authorList>
            <person name="Jaros S."/>
            <person name="Januszkiewicz K."/>
            <person name="Wedrychowicz H."/>
        </authorList>
    </citation>
    <scope>NUCLEOTIDE SEQUENCE [LARGE SCALE GENOMIC DNA]</scope>
    <source>
        <strain evidence="2 3">DSM 16917</strain>
    </source>
</reference>
<evidence type="ECO:0000313" key="2">
    <source>
        <dbReference type="EMBL" id="SHH46016.1"/>
    </source>
</evidence>
<organism evidence="2 3">
    <name type="scientific">Ferrimonas marina</name>
    <dbReference type="NCBI Taxonomy" id="299255"/>
    <lineage>
        <taxon>Bacteria</taxon>
        <taxon>Pseudomonadati</taxon>
        <taxon>Pseudomonadota</taxon>
        <taxon>Gammaproteobacteria</taxon>
        <taxon>Alteromonadales</taxon>
        <taxon>Ferrimonadaceae</taxon>
        <taxon>Ferrimonas</taxon>
    </lineage>
</organism>
<dbReference type="RefSeq" id="WP_067663597.1">
    <property type="nucleotide sequence ID" value="NZ_FQXG01000003.1"/>
</dbReference>